<dbReference type="Pfam" id="PF00266">
    <property type="entry name" value="Aminotran_5"/>
    <property type="match status" value="1"/>
</dbReference>
<dbReference type="HAMAP" id="MF_00160">
    <property type="entry name" value="SerC_aminotrans_5"/>
    <property type="match status" value="1"/>
</dbReference>
<evidence type="ECO:0000256" key="5">
    <source>
        <dbReference type="ARBA" id="ARBA00022576"/>
    </source>
</evidence>
<dbReference type="InterPro" id="IPR000192">
    <property type="entry name" value="Aminotrans_V_dom"/>
</dbReference>
<dbReference type="FunFam" id="3.40.640.10:FF:000010">
    <property type="entry name" value="Phosphoserine aminotransferase"/>
    <property type="match status" value="1"/>
</dbReference>
<keyword evidence="7" id="KW-0808">Transferase</keyword>
<evidence type="ECO:0000256" key="10">
    <source>
        <dbReference type="ARBA" id="ARBA00047630"/>
    </source>
</evidence>
<keyword evidence="14" id="KW-1185">Reference proteome</keyword>
<dbReference type="InterPro" id="IPR022278">
    <property type="entry name" value="Pser_aminoTfrase"/>
</dbReference>
<comment type="pathway">
    <text evidence="2">Amino-acid biosynthesis; L-serine biosynthesis; L-serine from 3-phospho-D-glycerate: step 2/3.</text>
</comment>
<organism evidence="13 14">
    <name type="scientific">Euplotes crassus</name>
    <dbReference type="NCBI Taxonomy" id="5936"/>
    <lineage>
        <taxon>Eukaryota</taxon>
        <taxon>Sar</taxon>
        <taxon>Alveolata</taxon>
        <taxon>Ciliophora</taxon>
        <taxon>Intramacronucleata</taxon>
        <taxon>Spirotrichea</taxon>
        <taxon>Hypotrichia</taxon>
        <taxon>Euplotida</taxon>
        <taxon>Euplotidae</taxon>
        <taxon>Moneuplotes</taxon>
    </lineage>
</organism>
<comment type="similarity">
    <text evidence="3">Belongs to the class-V pyridoxal-phosphate-dependent aminotransferase family. SerC subfamily.</text>
</comment>
<dbReference type="Gene3D" id="3.90.1150.10">
    <property type="entry name" value="Aspartate Aminotransferase, domain 1"/>
    <property type="match status" value="1"/>
</dbReference>
<dbReference type="PIRSF" id="PIRSF000525">
    <property type="entry name" value="SerC"/>
    <property type="match status" value="1"/>
</dbReference>
<evidence type="ECO:0000256" key="1">
    <source>
        <dbReference type="ARBA" id="ARBA00001933"/>
    </source>
</evidence>
<comment type="cofactor">
    <cofactor evidence="1">
        <name>pyridoxal 5'-phosphate</name>
        <dbReference type="ChEBI" id="CHEBI:597326"/>
    </cofactor>
</comment>
<evidence type="ECO:0000256" key="6">
    <source>
        <dbReference type="ARBA" id="ARBA00022605"/>
    </source>
</evidence>
<keyword evidence="8" id="KW-0663">Pyridoxal phosphate</keyword>
<dbReference type="Gene3D" id="3.40.640.10">
    <property type="entry name" value="Type I PLP-dependent aspartate aminotransferase-like (Major domain)"/>
    <property type="match status" value="1"/>
</dbReference>
<feature type="domain" description="Aminotransferase class V" evidence="12">
    <location>
        <begin position="8"/>
        <end position="355"/>
    </location>
</feature>
<sequence>MEDIIETFNFSPGPSCLPKEVLLKAQEDTLNWNGSGISVMEMSHRSKEFIEIMQNAENDFRELMEIPEEFEILMLPAGGSMQFSAVPMNLLTKNKKANYLVFGSWGKSAINHAKRYADDITEVVDPDSIGNTIPDFSTWKIDPEAKYFHYCDNETIYGIEINDFPFEELKDQLLVCDMSSNICSRKVDWSKYGLVYAATQKNIGPAGVCMVIIRKDLIEEPMTITPDVASYKKYADAPYRCFNTPCTWSIYVCGLNLAIMKEKGIEAIEEEALLKSGMIYKVIDESDGFYINSIDKKYRSRLNVVFNIKDDKELEAKFVEDAAKNGLISVKGHKSVGGLRASIYNSMPVRGVEKLAEFMKKFQEENQQG</sequence>
<dbReference type="Proteomes" id="UP001295684">
    <property type="component" value="Unassembled WGS sequence"/>
</dbReference>
<keyword evidence="6" id="KW-0028">Amino-acid biosynthesis</keyword>
<evidence type="ECO:0000256" key="4">
    <source>
        <dbReference type="ARBA" id="ARBA00013030"/>
    </source>
</evidence>
<evidence type="ECO:0000259" key="12">
    <source>
        <dbReference type="Pfam" id="PF00266"/>
    </source>
</evidence>
<dbReference type="SUPFAM" id="SSF53383">
    <property type="entry name" value="PLP-dependent transferases"/>
    <property type="match status" value="1"/>
</dbReference>
<evidence type="ECO:0000256" key="3">
    <source>
        <dbReference type="ARBA" id="ARBA00006904"/>
    </source>
</evidence>
<dbReference type="NCBIfam" id="TIGR01364">
    <property type="entry name" value="serC_1"/>
    <property type="match status" value="1"/>
</dbReference>
<evidence type="ECO:0000256" key="11">
    <source>
        <dbReference type="ARBA" id="ARBA00049007"/>
    </source>
</evidence>
<comment type="catalytic activity">
    <reaction evidence="10">
        <text>4-(phosphooxy)-L-threonine + 2-oxoglutarate = (R)-3-hydroxy-2-oxo-4-phosphooxybutanoate + L-glutamate</text>
        <dbReference type="Rhea" id="RHEA:16573"/>
        <dbReference type="ChEBI" id="CHEBI:16810"/>
        <dbReference type="ChEBI" id="CHEBI:29985"/>
        <dbReference type="ChEBI" id="CHEBI:58452"/>
        <dbReference type="ChEBI" id="CHEBI:58538"/>
        <dbReference type="EC" id="2.6.1.52"/>
    </reaction>
</comment>
<comment type="caution">
    <text evidence="13">The sequence shown here is derived from an EMBL/GenBank/DDBJ whole genome shotgun (WGS) entry which is preliminary data.</text>
</comment>
<evidence type="ECO:0000256" key="7">
    <source>
        <dbReference type="ARBA" id="ARBA00022679"/>
    </source>
</evidence>
<evidence type="ECO:0000256" key="9">
    <source>
        <dbReference type="ARBA" id="ARBA00023299"/>
    </source>
</evidence>
<protein>
    <recommendedName>
        <fullName evidence="4">phosphoserine transaminase</fullName>
        <ecNumber evidence="4">2.6.1.52</ecNumber>
    </recommendedName>
</protein>
<dbReference type="EC" id="2.6.1.52" evidence="4"/>
<dbReference type="PANTHER" id="PTHR43247">
    <property type="entry name" value="PHOSPHOSERINE AMINOTRANSFERASE"/>
    <property type="match status" value="1"/>
</dbReference>
<accession>A0AAD2CVV3</accession>
<evidence type="ECO:0000313" key="13">
    <source>
        <dbReference type="EMBL" id="CAI2372979.1"/>
    </source>
</evidence>
<dbReference type="FunFam" id="3.90.1150.10:FF:000006">
    <property type="entry name" value="Phosphoserine aminotransferase"/>
    <property type="match status" value="1"/>
</dbReference>
<evidence type="ECO:0000313" key="14">
    <source>
        <dbReference type="Proteomes" id="UP001295684"/>
    </source>
</evidence>
<dbReference type="NCBIfam" id="NF003764">
    <property type="entry name" value="PRK05355.1"/>
    <property type="match status" value="1"/>
</dbReference>
<dbReference type="GO" id="GO:0004648">
    <property type="term" value="F:O-phospho-L-serine:2-oxoglutarate aminotransferase activity"/>
    <property type="evidence" value="ECO:0007669"/>
    <property type="project" value="UniProtKB-EC"/>
</dbReference>
<dbReference type="InterPro" id="IPR015424">
    <property type="entry name" value="PyrdxlP-dep_Trfase"/>
</dbReference>
<dbReference type="GO" id="GO:0005737">
    <property type="term" value="C:cytoplasm"/>
    <property type="evidence" value="ECO:0007669"/>
    <property type="project" value="TreeGrafter"/>
</dbReference>
<evidence type="ECO:0000256" key="8">
    <source>
        <dbReference type="ARBA" id="ARBA00022898"/>
    </source>
</evidence>
<keyword evidence="5" id="KW-0032">Aminotransferase</keyword>
<keyword evidence="9" id="KW-0718">Serine biosynthesis</keyword>
<dbReference type="InterPro" id="IPR015422">
    <property type="entry name" value="PyrdxlP-dep_Trfase_small"/>
</dbReference>
<dbReference type="GO" id="GO:0006564">
    <property type="term" value="P:L-serine biosynthetic process"/>
    <property type="evidence" value="ECO:0007669"/>
    <property type="project" value="UniProtKB-KW"/>
</dbReference>
<name>A0AAD2CVV3_EUPCR</name>
<dbReference type="InterPro" id="IPR015421">
    <property type="entry name" value="PyrdxlP-dep_Trfase_major"/>
</dbReference>
<dbReference type="AlphaFoldDB" id="A0AAD2CVV3"/>
<gene>
    <name evidence="13" type="ORF">ECRASSUSDP1_LOCUS14316</name>
</gene>
<comment type="catalytic activity">
    <reaction evidence="11">
        <text>O-phospho-L-serine + 2-oxoglutarate = 3-phosphooxypyruvate + L-glutamate</text>
        <dbReference type="Rhea" id="RHEA:14329"/>
        <dbReference type="ChEBI" id="CHEBI:16810"/>
        <dbReference type="ChEBI" id="CHEBI:18110"/>
        <dbReference type="ChEBI" id="CHEBI:29985"/>
        <dbReference type="ChEBI" id="CHEBI:57524"/>
        <dbReference type="EC" id="2.6.1.52"/>
    </reaction>
</comment>
<proteinExistence type="inferred from homology"/>
<dbReference type="EMBL" id="CAMPGE010014300">
    <property type="protein sequence ID" value="CAI2372979.1"/>
    <property type="molecule type" value="Genomic_DNA"/>
</dbReference>
<dbReference type="GO" id="GO:0030170">
    <property type="term" value="F:pyridoxal phosphate binding"/>
    <property type="evidence" value="ECO:0007669"/>
    <property type="project" value="TreeGrafter"/>
</dbReference>
<reference evidence="13" key="1">
    <citation type="submission" date="2023-07" db="EMBL/GenBank/DDBJ databases">
        <authorList>
            <consortium name="AG Swart"/>
            <person name="Singh M."/>
            <person name="Singh A."/>
            <person name="Seah K."/>
            <person name="Emmerich C."/>
        </authorList>
    </citation>
    <scope>NUCLEOTIDE SEQUENCE</scope>
    <source>
        <strain evidence="13">DP1</strain>
    </source>
</reference>
<evidence type="ECO:0000256" key="2">
    <source>
        <dbReference type="ARBA" id="ARBA00005099"/>
    </source>
</evidence>
<dbReference type="PANTHER" id="PTHR43247:SF1">
    <property type="entry name" value="PHOSPHOSERINE AMINOTRANSFERASE"/>
    <property type="match status" value="1"/>
</dbReference>